<dbReference type="GO" id="GO:0046933">
    <property type="term" value="F:proton-transporting ATP synthase activity, rotational mechanism"/>
    <property type="evidence" value="ECO:0007669"/>
    <property type="project" value="InterPro"/>
</dbReference>
<evidence type="ECO:0000259" key="2">
    <source>
        <dbReference type="Pfam" id="PF00306"/>
    </source>
</evidence>
<dbReference type="SUPFAM" id="SSF47917">
    <property type="entry name" value="C-terminal domain of alpha and beta subunits of F1 ATP synthase"/>
    <property type="match status" value="1"/>
</dbReference>
<sequence>FQGGLLPAVDVGKSVSRVGGKTQLTSYQEVVGSLRLTYSQFQELEIFSRFGTQLDENTIKILERGKRIREVLKQNQYTPYSVMEQIVILLMVNQGLWDQVSVEDIRRKIVEIKKNLKDKFPQLEEKVMSNKKLDSDEVKTILQFIEQFIFN</sequence>
<proteinExistence type="predicted"/>
<gene>
    <name evidence="3" type="ORF">S01H4_55305</name>
</gene>
<evidence type="ECO:0000256" key="1">
    <source>
        <dbReference type="ARBA" id="ARBA00022448"/>
    </source>
</evidence>
<dbReference type="GO" id="GO:0043531">
    <property type="term" value="F:ADP binding"/>
    <property type="evidence" value="ECO:0007669"/>
    <property type="project" value="TreeGrafter"/>
</dbReference>
<name>X1DCR4_9ZZZZ</name>
<feature type="non-terminal residue" evidence="3">
    <location>
        <position position="1"/>
    </location>
</feature>
<organism evidence="3">
    <name type="scientific">marine sediment metagenome</name>
    <dbReference type="NCBI Taxonomy" id="412755"/>
    <lineage>
        <taxon>unclassified sequences</taxon>
        <taxon>metagenomes</taxon>
        <taxon>ecological metagenomes</taxon>
    </lineage>
</organism>
<evidence type="ECO:0000313" key="3">
    <source>
        <dbReference type="EMBL" id="GAH17977.1"/>
    </source>
</evidence>
<dbReference type="CDD" id="cd18113">
    <property type="entry name" value="ATP-synt_F1_alpha_C"/>
    <property type="match status" value="1"/>
</dbReference>
<reference evidence="3" key="1">
    <citation type="journal article" date="2014" name="Front. Microbiol.">
        <title>High frequency of phylogenetically diverse reductive dehalogenase-homologous genes in deep subseafloor sedimentary metagenomes.</title>
        <authorList>
            <person name="Kawai M."/>
            <person name="Futagami T."/>
            <person name="Toyoda A."/>
            <person name="Takaki Y."/>
            <person name="Nishi S."/>
            <person name="Hori S."/>
            <person name="Arai W."/>
            <person name="Tsubouchi T."/>
            <person name="Morono Y."/>
            <person name="Uchiyama I."/>
            <person name="Ito T."/>
            <person name="Fujiyama A."/>
            <person name="Inagaki F."/>
            <person name="Takami H."/>
        </authorList>
    </citation>
    <scope>NUCLEOTIDE SEQUENCE</scope>
    <source>
        <strain evidence="3">Expedition CK06-06</strain>
    </source>
</reference>
<comment type="caution">
    <text evidence="3">The sequence shown here is derived from an EMBL/GenBank/DDBJ whole genome shotgun (WGS) entry which is preliminary data.</text>
</comment>
<dbReference type="PANTHER" id="PTHR48082:SF2">
    <property type="entry name" value="ATP SYNTHASE SUBUNIT ALPHA, MITOCHONDRIAL"/>
    <property type="match status" value="1"/>
</dbReference>
<dbReference type="PANTHER" id="PTHR48082">
    <property type="entry name" value="ATP SYNTHASE SUBUNIT ALPHA, MITOCHONDRIAL"/>
    <property type="match status" value="1"/>
</dbReference>
<dbReference type="InterPro" id="IPR000793">
    <property type="entry name" value="ATP_synth_asu_C"/>
</dbReference>
<dbReference type="InterPro" id="IPR020003">
    <property type="entry name" value="ATPase_a/bsu_AS"/>
</dbReference>
<dbReference type="EMBL" id="BART01031903">
    <property type="protein sequence ID" value="GAH17977.1"/>
    <property type="molecule type" value="Genomic_DNA"/>
</dbReference>
<dbReference type="GO" id="GO:0005524">
    <property type="term" value="F:ATP binding"/>
    <property type="evidence" value="ECO:0007669"/>
    <property type="project" value="InterPro"/>
</dbReference>
<dbReference type="PROSITE" id="PS00152">
    <property type="entry name" value="ATPASE_ALPHA_BETA"/>
    <property type="match status" value="1"/>
</dbReference>
<dbReference type="Pfam" id="PF00306">
    <property type="entry name" value="ATP-synt_ab_C"/>
    <property type="match status" value="1"/>
</dbReference>
<dbReference type="Gene3D" id="1.20.150.20">
    <property type="entry name" value="ATP synthase alpha/beta chain, C-terminal domain"/>
    <property type="match status" value="1"/>
</dbReference>
<dbReference type="InterPro" id="IPR038376">
    <property type="entry name" value="ATP_synth_asu_C_sf"/>
</dbReference>
<dbReference type="GO" id="GO:0045259">
    <property type="term" value="C:proton-transporting ATP synthase complex"/>
    <property type="evidence" value="ECO:0007669"/>
    <property type="project" value="InterPro"/>
</dbReference>
<dbReference type="AlphaFoldDB" id="X1DCR4"/>
<dbReference type="InterPro" id="IPR005294">
    <property type="entry name" value="ATP_synth_F1_asu"/>
</dbReference>
<protein>
    <recommendedName>
        <fullName evidence="2">ATP synthase alpha subunit C-terminal domain-containing protein</fullName>
    </recommendedName>
</protein>
<keyword evidence="1" id="KW-0813">Transport</keyword>
<feature type="domain" description="ATP synthase alpha subunit C-terminal" evidence="2">
    <location>
        <begin position="23"/>
        <end position="148"/>
    </location>
</feature>
<accession>X1DCR4</accession>